<keyword evidence="4" id="KW-1185">Reference proteome</keyword>
<reference evidence="3 4" key="1">
    <citation type="submission" date="2014-02" db="EMBL/GenBank/DDBJ databases">
        <title>Transposable element dynamics among asymbiotic and ectomycorrhizal Amanita fungi.</title>
        <authorList>
            <consortium name="DOE Joint Genome Institute"/>
            <person name="Hess J."/>
            <person name="Skrede I."/>
            <person name="Wolfe B."/>
            <person name="LaButti K."/>
            <person name="Ohm R.A."/>
            <person name="Grigoriev I.V."/>
            <person name="Pringle A."/>
        </authorList>
    </citation>
    <scope>NUCLEOTIDE SEQUENCE [LARGE SCALE GENOMIC DNA]</scope>
    <source>
        <strain evidence="3 4">SKay4041</strain>
    </source>
</reference>
<keyword evidence="2" id="KW-1133">Transmembrane helix</keyword>
<feature type="compositionally biased region" description="Polar residues" evidence="1">
    <location>
        <begin position="241"/>
        <end position="251"/>
    </location>
</feature>
<keyword evidence="2" id="KW-0472">Membrane</keyword>
<dbReference type="OrthoDB" id="3265734at2759"/>
<evidence type="ECO:0000313" key="3">
    <source>
        <dbReference type="EMBL" id="PFH50103.1"/>
    </source>
</evidence>
<dbReference type="Proteomes" id="UP000242287">
    <property type="component" value="Unassembled WGS sequence"/>
</dbReference>
<evidence type="ECO:0000256" key="2">
    <source>
        <dbReference type="SAM" id="Phobius"/>
    </source>
</evidence>
<name>A0A2A9NQZ6_9AGAR</name>
<feature type="transmembrane region" description="Helical" evidence="2">
    <location>
        <begin position="137"/>
        <end position="161"/>
    </location>
</feature>
<protein>
    <submittedName>
        <fullName evidence="3">Uncharacterized protein</fullName>
    </submittedName>
</protein>
<keyword evidence="2" id="KW-0812">Transmembrane</keyword>
<proteinExistence type="predicted"/>
<feature type="region of interest" description="Disordered" evidence="1">
    <location>
        <begin position="199"/>
        <end position="251"/>
    </location>
</feature>
<sequence>MSRLLESIKNSCNVDTSDEAGYLSIYFPLRSKRLAIAVYGTGHPTDRPAISEYSIDGGPSYQLRFQPPEKVYQYLFYQSKPLSQEEHTLLIMNGADMFFSIDYLVVTPHESVTTTVTTKNLVTVTASTAKLQRSPNLALIIGTTVGGTVLLVLLLVVVFLVKKGRQPNYRVDPFPPLEQVPHWSGRLAEALIVASEARSSTQLSAKSNRPRDVPSSSVRGARSTQSLQQPQPMNQPRAGPSSISQSTSFPPLYSTRTHLYEEVLPEYH</sequence>
<feature type="compositionally biased region" description="Polar residues" evidence="1">
    <location>
        <begin position="214"/>
        <end position="234"/>
    </location>
</feature>
<evidence type="ECO:0000313" key="4">
    <source>
        <dbReference type="Proteomes" id="UP000242287"/>
    </source>
</evidence>
<accession>A0A2A9NQZ6</accession>
<dbReference type="AlphaFoldDB" id="A0A2A9NQZ6"/>
<organism evidence="3 4">
    <name type="scientific">Amanita thiersii Skay4041</name>
    <dbReference type="NCBI Taxonomy" id="703135"/>
    <lineage>
        <taxon>Eukaryota</taxon>
        <taxon>Fungi</taxon>
        <taxon>Dikarya</taxon>
        <taxon>Basidiomycota</taxon>
        <taxon>Agaricomycotina</taxon>
        <taxon>Agaricomycetes</taxon>
        <taxon>Agaricomycetidae</taxon>
        <taxon>Agaricales</taxon>
        <taxon>Pluteineae</taxon>
        <taxon>Amanitaceae</taxon>
        <taxon>Amanita</taxon>
    </lineage>
</organism>
<gene>
    <name evidence="3" type="ORF">AMATHDRAFT_4264</name>
</gene>
<dbReference type="EMBL" id="KZ302011">
    <property type="protein sequence ID" value="PFH50103.1"/>
    <property type="molecule type" value="Genomic_DNA"/>
</dbReference>
<evidence type="ECO:0000256" key="1">
    <source>
        <dbReference type="SAM" id="MobiDB-lite"/>
    </source>
</evidence>